<keyword evidence="3" id="KW-1185">Reference proteome</keyword>
<sequence length="539" mass="59726">MHYAKRGNDGGLIEELDEVIANLDPDEDGHFTLLLGHNYTEKSIVDLGFRAFKGIDRARVGVLEGANTALPTDKQLKLYIAKLSHDISYDSRSHVDGHVNSIGWYSMAGDALGSTRSSSATLNFLNPSRETLFELWMPHGIYKSGGYMGNEGPTESRVYSTYAIIAWPSSVHTEKTLELMPEDIAVELLRAQNSTDAALLREFLEDLDERLQAPRKMSDSNQVSVRFCLVLCELLVATGDAELASLFFTQFFPALDGLEDNESLIQPIISIVRTFGWGDISQGILKSLRRVNYREAAGVPSLDMALGVAAGLEDGEAKRALLKIAVEKAAQCDHENFCLGGPVELLWENAIRCQDQSLFESVVNLFKPTDPGFLEYITTAISQCIRTMDPTSDRYPVLASMVSKRVEWLKSQVEALDKPFSWEMSDAEFKDNAKVQAFLRGPDVSMKMTKSVHKFKGLQDAQNCAANWVRNSQKNASFEMEASSTKGKVIVTITKARTWYTECQQKLKSNKAELSRLLKHGNAAEGGGDTVNSKRAPVE</sequence>
<dbReference type="KEGG" id="psoj:PHYSODRAFT_326952"/>
<name>G4YUT0_PHYSP</name>
<dbReference type="InParanoid" id="G4YUT0"/>
<dbReference type="EMBL" id="JH159152">
    <property type="protein sequence ID" value="EGZ26005.1"/>
    <property type="molecule type" value="Genomic_DNA"/>
</dbReference>
<proteinExistence type="predicted"/>
<feature type="region of interest" description="Disordered" evidence="1">
    <location>
        <begin position="520"/>
        <end position="539"/>
    </location>
</feature>
<gene>
    <name evidence="2" type="ORF">PHYSODRAFT_326952</name>
</gene>
<dbReference type="RefSeq" id="XP_009521293.1">
    <property type="nucleotide sequence ID" value="XM_009522998.1"/>
</dbReference>
<organism evidence="2 3">
    <name type="scientific">Phytophthora sojae (strain P6497)</name>
    <name type="common">Soybean stem and root rot agent</name>
    <name type="synonym">Phytophthora megasperma f. sp. glycines</name>
    <dbReference type="NCBI Taxonomy" id="1094619"/>
    <lineage>
        <taxon>Eukaryota</taxon>
        <taxon>Sar</taxon>
        <taxon>Stramenopiles</taxon>
        <taxon>Oomycota</taxon>
        <taxon>Peronosporomycetes</taxon>
        <taxon>Peronosporales</taxon>
        <taxon>Peronosporaceae</taxon>
        <taxon>Phytophthora</taxon>
    </lineage>
</organism>
<reference evidence="2 3" key="1">
    <citation type="journal article" date="2006" name="Science">
        <title>Phytophthora genome sequences uncover evolutionary origins and mechanisms of pathogenesis.</title>
        <authorList>
            <person name="Tyler B.M."/>
            <person name="Tripathy S."/>
            <person name="Zhang X."/>
            <person name="Dehal P."/>
            <person name="Jiang R.H."/>
            <person name="Aerts A."/>
            <person name="Arredondo F.D."/>
            <person name="Baxter L."/>
            <person name="Bensasson D."/>
            <person name="Beynon J.L."/>
            <person name="Chapman J."/>
            <person name="Damasceno C.M."/>
            <person name="Dorrance A.E."/>
            <person name="Dou D."/>
            <person name="Dickerman A.W."/>
            <person name="Dubchak I.L."/>
            <person name="Garbelotto M."/>
            <person name="Gijzen M."/>
            <person name="Gordon S.G."/>
            <person name="Govers F."/>
            <person name="Grunwald N.J."/>
            <person name="Huang W."/>
            <person name="Ivors K.L."/>
            <person name="Jones R.W."/>
            <person name="Kamoun S."/>
            <person name="Krampis K."/>
            <person name="Lamour K.H."/>
            <person name="Lee M.K."/>
            <person name="McDonald W.H."/>
            <person name="Medina M."/>
            <person name="Meijer H.J."/>
            <person name="Nordberg E.K."/>
            <person name="Maclean D.J."/>
            <person name="Ospina-Giraldo M.D."/>
            <person name="Morris P.F."/>
            <person name="Phuntumart V."/>
            <person name="Putnam N.H."/>
            <person name="Rash S."/>
            <person name="Rose J.K."/>
            <person name="Sakihama Y."/>
            <person name="Salamov A.A."/>
            <person name="Savidor A."/>
            <person name="Scheuring C.F."/>
            <person name="Smith B.M."/>
            <person name="Sobral B.W."/>
            <person name="Terry A."/>
            <person name="Torto-Alalibo T.A."/>
            <person name="Win J."/>
            <person name="Xu Z."/>
            <person name="Zhang H."/>
            <person name="Grigoriev I.V."/>
            <person name="Rokhsar D.S."/>
            <person name="Boore J.L."/>
        </authorList>
    </citation>
    <scope>NUCLEOTIDE SEQUENCE [LARGE SCALE GENOMIC DNA]</scope>
    <source>
        <strain evidence="2 3">P6497</strain>
    </source>
</reference>
<dbReference type="OMA" id="QNCAANW"/>
<evidence type="ECO:0000313" key="3">
    <source>
        <dbReference type="Proteomes" id="UP000002640"/>
    </source>
</evidence>
<evidence type="ECO:0000313" key="2">
    <source>
        <dbReference type="EMBL" id="EGZ26005.1"/>
    </source>
</evidence>
<protein>
    <submittedName>
        <fullName evidence="2">Uncharacterized protein</fullName>
    </submittedName>
</protein>
<dbReference type="Proteomes" id="UP000002640">
    <property type="component" value="Unassembled WGS sequence"/>
</dbReference>
<accession>G4YUT0</accession>
<dbReference type="AlphaFoldDB" id="G4YUT0"/>
<dbReference type="GeneID" id="20645531"/>
<evidence type="ECO:0000256" key="1">
    <source>
        <dbReference type="SAM" id="MobiDB-lite"/>
    </source>
</evidence>